<feature type="domain" description="Phosphotyrosine protein phosphatase I" evidence="6">
    <location>
        <begin position="3"/>
        <end position="141"/>
    </location>
</feature>
<comment type="caution">
    <text evidence="7">The sequence shown here is derived from an EMBL/GenBank/DDBJ whole genome shotgun (WGS) entry which is preliminary data.</text>
</comment>
<accession>A0A927BLF9</accession>
<dbReference type="SUPFAM" id="SSF52788">
    <property type="entry name" value="Phosphotyrosine protein phosphatases I"/>
    <property type="match status" value="1"/>
</dbReference>
<comment type="similarity">
    <text evidence="1">Belongs to the low molecular weight phosphotyrosine protein phosphatase family.</text>
</comment>
<dbReference type="PRINTS" id="PR00719">
    <property type="entry name" value="LMWPTPASE"/>
</dbReference>
<name>A0A927BLF9_STRGL</name>
<dbReference type="EMBL" id="JACWUS010000001">
    <property type="protein sequence ID" value="MBD2829148.1"/>
    <property type="molecule type" value="Genomic_DNA"/>
</dbReference>
<dbReference type="PANTHER" id="PTHR11717:SF7">
    <property type="entry name" value="LOW MOLECULAR WEIGHT PHOSPHOTYROSINE PROTEIN PHOSPHATASE"/>
    <property type="match status" value="1"/>
</dbReference>
<reference evidence="7" key="1">
    <citation type="journal article" date="2020" name="PLoS ONE">
        <title>Isolation and characterization of Streptomyces bacteriophages and Streptomyces strains encoding biosynthetic arsenals: Streptomyces strains and phages for antibiotic discovery.</title>
        <authorList>
            <person name="Montano E.T."/>
            <person name="Nideffer J.F."/>
            <person name="Brumage L."/>
            <person name="Erb M."/>
            <person name="Derman A.I."/>
            <person name="Davis J.P."/>
            <person name="Estrada E."/>
            <person name="Fu S."/>
            <person name="Le D."/>
            <person name="Vuppala A."/>
            <person name="Tran C."/>
            <person name="Luterstein E."/>
            <person name="Lakkaraju S."/>
            <person name="Panchagnula S."/>
            <person name="Ren C."/>
            <person name="Doan J."/>
            <person name="Tran S."/>
            <person name="Soriano J."/>
            <person name="Fujita Y."/>
            <person name="Gutala P."/>
            <person name="Fujii Q."/>
            <person name="Lee M."/>
            <person name="Bui A."/>
            <person name="Villarreal C."/>
            <person name="Shing S.R."/>
            <person name="Kim S."/>
            <person name="Freeman D."/>
            <person name="Racha V."/>
            <person name="Ho A."/>
            <person name="Kumar P."/>
            <person name="Falah K."/>
            <person name="Dawson T."/>
            <person name="Enustun E."/>
            <person name="Prichard A."/>
            <person name="Gomez A."/>
            <person name="Khanna K."/>
            <person name="Trigg S."/>
            <person name="Fernandez L."/>
            <person name="Pogliano K."/>
            <person name="Pogliano J."/>
        </authorList>
    </citation>
    <scope>NUCLEOTIDE SEQUENCE</scope>
    <source>
        <strain evidence="7">QF2</strain>
    </source>
</reference>
<dbReference type="InterPro" id="IPR017867">
    <property type="entry name" value="Tyr_phospatase_low_mol_wt"/>
</dbReference>
<dbReference type="PANTHER" id="PTHR11717">
    <property type="entry name" value="LOW MOLECULAR WEIGHT PROTEIN TYROSINE PHOSPHATASE"/>
    <property type="match status" value="1"/>
</dbReference>
<feature type="active site" description="Nucleophile" evidence="5">
    <location>
        <position position="9"/>
    </location>
</feature>
<dbReference type="Gene3D" id="3.40.50.2300">
    <property type="match status" value="1"/>
</dbReference>
<organism evidence="7">
    <name type="scientific">Streptomyces globisporus</name>
    <dbReference type="NCBI Taxonomy" id="1908"/>
    <lineage>
        <taxon>Bacteria</taxon>
        <taxon>Bacillati</taxon>
        <taxon>Actinomycetota</taxon>
        <taxon>Actinomycetes</taxon>
        <taxon>Kitasatosporales</taxon>
        <taxon>Streptomycetaceae</taxon>
        <taxon>Streptomyces</taxon>
    </lineage>
</organism>
<feature type="active site" description="Proton donor" evidence="5">
    <location>
        <position position="115"/>
    </location>
</feature>
<dbReference type="InterPro" id="IPR050438">
    <property type="entry name" value="LMW_PTPase"/>
</dbReference>
<dbReference type="Pfam" id="PF01451">
    <property type="entry name" value="LMWPc"/>
    <property type="match status" value="1"/>
</dbReference>
<evidence type="ECO:0000256" key="1">
    <source>
        <dbReference type="ARBA" id="ARBA00011063"/>
    </source>
</evidence>
<dbReference type="AlphaFoldDB" id="A0A927BLF9"/>
<sequence>MMSNLLVVCLGNYCRSPFAQLALARRGGPGTAVRSAGLIGKWQDQPAHSAMINAARRLGYDLTAHRAQQISLDMLEWADKVLAMDASVLAALRAVCGPENEDKLRLYLADRDLPDPMGQDDAAFHECAVLIEVGTVLHTGRRIT</sequence>
<dbReference type="EC" id="3.1.3.48" evidence="2"/>
<keyword evidence="3" id="KW-0378">Hydrolase</keyword>
<evidence type="ECO:0000259" key="6">
    <source>
        <dbReference type="SMART" id="SM00226"/>
    </source>
</evidence>
<evidence type="ECO:0000256" key="3">
    <source>
        <dbReference type="ARBA" id="ARBA00022801"/>
    </source>
</evidence>
<dbReference type="GO" id="GO:0004725">
    <property type="term" value="F:protein tyrosine phosphatase activity"/>
    <property type="evidence" value="ECO:0007669"/>
    <property type="project" value="UniProtKB-EC"/>
</dbReference>
<dbReference type="InterPro" id="IPR023485">
    <property type="entry name" value="Ptyr_pPase"/>
</dbReference>
<feature type="active site" evidence="5">
    <location>
        <position position="15"/>
    </location>
</feature>
<gene>
    <name evidence="7" type="ORF">ID875_14055</name>
</gene>
<evidence type="ECO:0000256" key="4">
    <source>
        <dbReference type="ARBA" id="ARBA00022912"/>
    </source>
</evidence>
<protein>
    <recommendedName>
        <fullName evidence="2">protein-tyrosine-phosphatase</fullName>
        <ecNumber evidence="2">3.1.3.48</ecNumber>
    </recommendedName>
</protein>
<keyword evidence="4" id="KW-0904">Protein phosphatase</keyword>
<dbReference type="SMART" id="SM00226">
    <property type="entry name" value="LMWPc"/>
    <property type="match status" value="1"/>
</dbReference>
<dbReference type="InterPro" id="IPR036196">
    <property type="entry name" value="Ptyr_pPase_sf"/>
</dbReference>
<evidence type="ECO:0000256" key="2">
    <source>
        <dbReference type="ARBA" id="ARBA00013064"/>
    </source>
</evidence>
<evidence type="ECO:0000313" key="7">
    <source>
        <dbReference type="EMBL" id="MBD2829148.1"/>
    </source>
</evidence>
<evidence type="ECO:0000256" key="5">
    <source>
        <dbReference type="PIRSR" id="PIRSR617867-1"/>
    </source>
</evidence>
<proteinExistence type="inferred from homology"/>